<accession>A0A026WRE9</accession>
<dbReference type="Proteomes" id="UP000053097">
    <property type="component" value="Unassembled WGS sequence"/>
</dbReference>
<reference evidence="1 2" key="1">
    <citation type="journal article" date="2014" name="Curr. Biol.">
        <title>The genome of the clonal raider ant Cerapachys biroi.</title>
        <authorList>
            <person name="Oxley P.R."/>
            <person name="Ji L."/>
            <person name="Fetter-Pruneda I."/>
            <person name="McKenzie S.K."/>
            <person name="Li C."/>
            <person name="Hu H."/>
            <person name="Zhang G."/>
            <person name="Kronauer D.J."/>
        </authorList>
    </citation>
    <scope>NUCLEOTIDE SEQUENCE [LARGE SCALE GENOMIC DNA]</scope>
</reference>
<protein>
    <submittedName>
        <fullName evidence="1">Uncharacterized protein</fullName>
    </submittedName>
</protein>
<sequence length="49" mass="5738">MLVLLNYWHNEQRDRLWCLVQVACSRVCSTVLGQIQSFSRGQRKRASEA</sequence>
<evidence type="ECO:0000313" key="1">
    <source>
        <dbReference type="EMBL" id="EZA58261.1"/>
    </source>
</evidence>
<organism evidence="1 2">
    <name type="scientific">Ooceraea biroi</name>
    <name type="common">Clonal raider ant</name>
    <name type="synonym">Cerapachys biroi</name>
    <dbReference type="NCBI Taxonomy" id="2015173"/>
    <lineage>
        <taxon>Eukaryota</taxon>
        <taxon>Metazoa</taxon>
        <taxon>Ecdysozoa</taxon>
        <taxon>Arthropoda</taxon>
        <taxon>Hexapoda</taxon>
        <taxon>Insecta</taxon>
        <taxon>Pterygota</taxon>
        <taxon>Neoptera</taxon>
        <taxon>Endopterygota</taxon>
        <taxon>Hymenoptera</taxon>
        <taxon>Apocrita</taxon>
        <taxon>Aculeata</taxon>
        <taxon>Formicoidea</taxon>
        <taxon>Formicidae</taxon>
        <taxon>Dorylinae</taxon>
        <taxon>Ooceraea</taxon>
    </lineage>
</organism>
<name>A0A026WRE9_OOCBI</name>
<proteinExistence type="predicted"/>
<gene>
    <name evidence="1" type="ORF">X777_01218</name>
</gene>
<dbReference type="AlphaFoldDB" id="A0A026WRE9"/>
<dbReference type="EMBL" id="KK107128">
    <property type="protein sequence ID" value="EZA58261.1"/>
    <property type="molecule type" value="Genomic_DNA"/>
</dbReference>
<evidence type="ECO:0000313" key="2">
    <source>
        <dbReference type="Proteomes" id="UP000053097"/>
    </source>
</evidence>
<keyword evidence="2" id="KW-1185">Reference proteome</keyword>